<keyword evidence="5" id="KW-1185">Reference proteome</keyword>
<feature type="compositionally biased region" description="Polar residues" evidence="3">
    <location>
        <begin position="289"/>
        <end position="303"/>
    </location>
</feature>
<dbReference type="PANTHER" id="PTHR22691:SF8">
    <property type="entry name" value="PROTEIN SPT2 HOMOLOG"/>
    <property type="match status" value="1"/>
</dbReference>
<organism evidence="4 5">
    <name type="scientific">Russula ochroleuca</name>
    <dbReference type="NCBI Taxonomy" id="152965"/>
    <lineage>
        <taxon>Eukaryota</taxon>
        <taxon>Fungi</taxon>
        <taxon>Dikarya</taxon>
        <taxon>Basidiomycota</taxon>
        <taxon>Agaricomycotina</taxon>
        <taxon>Agaricomycetes</taxon>
        <taxon>Russulales</taxon>
        <taxon>Russulaceae</taxon>
        <taxon>Russula</taxon>
    </lineage>
</organism>
<dbReference type="GO" id="GO:0006360">
    <property type="term" value="P:transcription by RNA polymerase I"/>
    <property type="evidence" value="ECO:0007669"/>
    <property type="project" value="TreeGrafter"/>
</dbReference>
<dbReference type="GO" id="GO:0042393">
    <property type="term" value="F:histone binding"/>
    <property type="evidence" value="ECO:0007669"/>
    <property type="project" value="TreeGrafter"/>
</dbReference>
<evidence type="ECO:0000313" key="5">
    <source>
        <dbReference type="Proteomes" id="UP000759537"/>
    </source>
</evidence>
<dbReference type="PANTHER" id="PTHR22691">
    <property type="entry name" value="YEAST SPT2-RELATED"/>
    <property type="match status" value="1"/>
</dbReference>
<dbReference type="OrthoDB" id="6259853at2759"/>
<feature type="compositionally biased region" description="Polar residues" evidence="3">
    <location>
        <begin position="14"/>
        <end position="23"/>
    </location>
</feature>
<comment type="caution">
    <text evidence="4">The sequence shown here is derived from an EMBL/GenBank/DDBJ whole genome shotgun (WGS) entry which is preliminary data.</text>
</comment>
<feature type="compositionally biased region" description="Low complexity" evidence="3">
    <location>
        <begin position="255"/>
        <end position="288"/>
    </location>
</feature>
<evidence type="ECO:0000313" key="4">
    <source>
        <dbReference type="EMBL" id="KAF8485762.1"/>
    </source>
</evidence>
<proteinExistence type="inferred from homology"/>
<dbReference type="GO" id="GO:0003677">
    <property type="term" value="F:DNA binding"/>
    <property type="evidence" value="ECO:0007669"/>
    <property type="project" value="TreeGrafter"/>
</dbReference>
<dbReference type="SMART" id="SM00784">
    <property type="entry name" value="SPT2"/>
    <property type="match status" value="1"/>
</dbReference>
<reference evidence="4" key="2">
    <citation type="journal article" date="2020" name="Nat. Commun.">
        <title>Large-scale genome sequencing of mycorrhizal fungi provides insights into the early evolution of symbiotic traits.</title>
        <authorList>
            <person name="Miyauchi S."/>
            <person name="Kiss E."/>
            <person name="Kuo A."/>
            <person name="Drula E."/>
            <person name="Kohler A."/>
            <person name="Sanchez-Garcia M."/>
            <person name="Morin E."/>
            <person name="Andreopoulos B."/>
            <person name="Barry K.W."/>
            <person name="Bonito G."/>
            <person name="Buee M."/>
            <person name="Carver A."/>
            <person name="Chen C."/>
            <person name="Cichocki N."/>
            <person name="Clum A."/>
            <person name="Culley D."/>
            <person name="Crous P.W."/>
            <person name="Fauchery L."/>
            <person name="Girlanda M."/>
            <person name="Hayes R.D."/>
            <person name="Keri Z."/>
            <person name="LaButti K."/>
            <person name="Lipzen A."/>
            <person name="Lombard V."/>
            <person name="Magnuson J."/>
            <person name="Maillard F."/>
            <person name="Murat C."/>
            <person name="Nolan M."/>
            <person name="Ohm R.A."/>
            <person name="Pangilinan J."/>
            <person name="Pereira M.F."/>
            <person name="Perotto S."/>
            <person name="Peter M."/>
            <person name="Pfister S."/>
            <person name="Riley R."/>
            <person name="Sitrit Y."/>
            <person name="Stielow J.B."/>
            <person name="Szollosi G."/>
            <person name="Zifcakova L."/>
            <person name="Stursova M."/>
            <person name="Spatafora J.W."/>
            <person name="Tedersoo L."/>
            <person name="Vaario L.M."/>
            <person name="Yamada A."/>
            <person name="Yan M."/>
            <person name="Wang P."/>
            <person name="Xu J."/>
            <person name="Bruns T."/>
            <person name="Baldrian P."/>
            <person name="Vilgalys R."/>
            <person name="Dunand C."/>
            <person name="Henrissat B."/>
            <person name="Grigoriev I.V."/>
            <person name="Hibbett D."/>
            <person name="Nagy L.G."/>
            <person name="Martin F.M."/>
        </authorList>
    </citation>
    <scope>NUCLEOTIDE SEQUENCE</scope>
    <source>
        <strain evidence="4">Prilba</strain>
    </source>
</reference>
<feature type="compositionally biased region" description="Basic and acidic residues" evidence="3">
    <location>
        <begin position="62"/>
        <end position="93"/>
    </location>
</feature>
<name>A0A9P5TD56_9AGAM</name>
<feature type="compositionally biased region" description="Basic and acidic residues" evidence="3">
    <location>
        <begin position="134"/>
        <end position="143"/>
    </location>
</feature>
<keyword evidence="2" id="KW-0175">Coiled coil</keyword>
<accession>A0A9P5TD56</accession>
<feature type="compositionally biased region" description="Polar residues" evidence="3">
    <location>
        <begin position="327"/>
        <end position="337"/>
    </location>
</feature>
<sequence>MTSSGFAALMALSQARTQESTRAADTIQAERRRKEEARRRQQEEEDRKEREQQAKMLLYQLEEQKREKERLFKREQEREAKLKMMERREEDQRQAMLYGPKKSRERTSRYPTSLAASRRASDDDGEGDATLALTREEKRERRLQLQFSQNATRRPASSAGISKAGRRSPGGALNVTAQRSQAGGGSANGGRSVRERLAAMPNTLTKLNTVKRDTRTIDEIVRDRAKARENKTLEGEEAREFHDWFGTKSKVATVASFPPSPAASGASTPSLLPQRPDVVSSTTKKSSSPHLTVSRTPSLTSLRSAPKTATKVSSHGTKFPRPAPLTGKTTPGSSAHTPTKRARSPPSTYDGSESESEYDRRPSKRVAGASNGIQDEIWKIFGRDRSKYVSRNVMSDDEDMEADMTALEREELASARIARKEDFEAEEEERRREEEKRRRRKERERSD</sequence>
<dbReference type="GO" id="GO:0006334">
    <property type="term" value="P:nucleosome assembly"/>
    <property type="evidence" value="ECO:0007669"/>
    <property type="project" value="TreeGrafter"/>
</dbReference>
<comment type="similarity">
    <text evidence="1">Belongs to the SPT2 family.</text>
</comment>
<evidence type="ECO:0000256" key="1">
    <source>
        <dbReference type="ARBA" id="ARBA00006461"/>
    </source>
</evidence>
<feature type="region of interest" description="Disordered" evidence="3">
    <location>
        <begin position="414"/>
        <end position="447"/>
    </location>
</feature>
<reference evidence="4" key="1">
    <citation type="submission" date="2019-10" db="EMBL/GenBank/DDBJ databases">
        <authorList>
            <consortium name="DOE Joint Genome Institute"/>
            <person name="Kuo A."/>
            <person name="Miyauchi S."/>
            <person name="Kiss E."/>
            <person name="Drula E."/>
            <person name="Kohler A."/>
            <person name="Sanchez-Garcia M."/>
            <person name="Andreopoulos B."/>
            <person name="Barry K.W."/>
            <person name="Bonito G."/>
            <person name="Buee M."/>
            <person name="Carver A."/>
            <person name="Chen C."/>
            <person name="Cichocki N."/>
            <person name="Clum A."/>
            <person name="Culley D."/>
            <person name="Crous P.W."/>
            <person name="Fauchery L."/>
            <person name="Girlanda M."/>
            <person name="Hayes R."/>
            <person name="Keri Z."/>
            <person name="LaButti K."/>
            <person name="Lipzen A."/>
            <person name="Lombard V."/>
            <person name="Magnuson J."/>
            <person name="Maillard F."/>
            <person name="Morin E."/>
            <person name="Murat C."/>
            <person name="Nolan M."/>
            <person name="Ohm R."/>
            <person name="Pangilinan J."/>
            <person name="Pereira M."/>
            <person name="Perotto S."/>
            <person name="Peter M."/>
            <person name="Riley R."/>
            <person name="Sitrit Y."/>
            <person name="Stielow B."/>
            <person name="Szollosi G."/>
            <person name="Zifcakova L."/>
            <person name="Stursova M."/>
            <person name="Spatafora J.W."/>
            <person name="Tedersoo L."/>
            <person name="Vaario L.-M."/>
            <person name="Yamada A."/>
            <person name="Yan M."/>
            <person name="Wang P."/>
            <person name="Xu J."/>
            <person name="Bruns T."/>
            <person name="Baldrian P."/>
            <person name="Vilgalys R."/>
            <person name="Henrissat B."/>
            <person name="Grigoriev I.V."/>
            <person name="Hibbett D."/>
            <person name="Nagy L.G."/>
            <person name="Martin F.M."/>
        </authorList>
    </citation>
    <scope>NUCLEOTIDE SEQUENCE</scope>
    <source>
        <strain evidence="4">Prilba</strain>
    </source>
</reference>
<evidence type="ECO:0008006" key="6">
    <source>
        <dbReference type="Google" id="ProtNLM"/>
    </source>
</evidence>
<dbReference type="Proteomes" id="UP000759537">
    <property type="component" value="Unassembled WGS sequence"/>
</dbReference>
<dbReference type="Pfam" id="PF08243">
    <property type="entry name" value="SPT2"/>
    <property type="match status" value="1"/>
</dbReference>
<gene>
    <name evidence="4" type="ORF">DFH94DRAFT_791275</name>
</gene>
<feature type="region of interest" description="Disordered" evidence="3">
    <location>
        <begin position="255"/>
        <end position="375"/>
    </location>
</feature>
<feature type="compositionally biased region" description="Basic and acidic residues" evidence="3">
    <location>
        <begin position="414"/>
        <end position="436"/>
    </location>
</feature>
<dbReference type="InterPro" id="IPR013256">
    <property type="entry name" value="Chromatin_SPT2"/>
</dbReference>
<feature type="compositionally biased region" description="Basic and acidic residues" evidence="3">
    <location>
        <begin position="28"/>
        <end position="53"/>
    </location>
</feature>
<evidence type="ECO:0000256" key="3">
    <source>
        <dbReference type="SAM" id="MobiDB-lite"/>
    </source>
</evidence>
<feature type="compositionally biased region" description="Basic residues" evidence="3">
    <location>
        <begin position="437"/>
        <end position="447"/>
    </location>
</feature>
<protein>
    <recommendedName>
        <fullName evidence="6">SPT2 chromatin protein</fullName>
    </recommendedName>
</protein>
<dbReference type="EMBL" id="WHVB01000002">
    <property type="protein sequence ID" value="KAF8485762.1"/>
    <property type="molecule type" value="Genomic_DNA"/>
</dbReference>
<dbReference type="GO" id="GO:0005730">
    <property type="term" value="C:nucleolus"/>
    <property type="evidence" value="ECO:0007669"/>
    <property type="project" value="TreeGrafter"/>
</dbReference>
<dbReference type="AlphaFoldDB" id="A0A9P5TD56"/>
<feature type="region of interest" description="Disordered" evidence="3">
    <location>
        <begin position="1"/>
        <end position="193"/>
    </location>
</feature>
<evidence type="ECO:0000256" key="2">
    <source>
        <dbReference type="ARBA" id="ARBA00023054"/>
    </source>
</evidence>